<reference evidence="1" key="1">
    <citation type="submission" date="2023-06" db="EMBL/GenBank/DDBJ databases">
        <title>Draft genome sequence of Nocardioides sp. SOB72.</title>
        <authorList>
            <person name="Zhang G."/>
        </authorList>
    </citation>
    <scope>NUCLEOTIDE SEQUENCE</scope>
    <source>
        <strain evidence="1">SOB72</strain>
    </source>
</reference>
<comment type="caution">
    <text evidence="1">The sequence shown here is derived from an EMBL/GenBank/DDBJ whole genome shotgun (WGS) entry which is preliminary data.</text>
</comment>
<name>A0ABT8ETH3_9ACTN</name>
<protein>
    <submittedName>
        <fullName evidence="1">Uncharacterized protein</fullName>
    </submittedName>
</protein>
<accession>A0ABT8ETH3</accession>
<evidence type="ECO:0000313" key="2">
    <source>
        <dbReference type="Proteomes" id="UP001168537"/>
    </source>
</evidence>
<proteinExistence type="predicted"/>
<dbReference type="Proteomes" id="UP001168537">
    <property type="component" value="Unassembled WGS sequence"/>
</dbReference>
<dbReference type="InterPro" id="IPR049675">
    <property type="entry name" value="QatB"/>
</dbReference>
<sequence length="180" mass="19456">MGRRLAATSATASRLGGVVTSGQSPDGTDLRDQVLASGADANQIVDAIVEAVRPVDGTQDAEASRRAVRDALSDLLEQFPDADPLALDAAQRDFVIERYTALDVYNRFALDMQRTVIEKAPDATTALSRMKQIQAYIREQVAAGFRRVRDRGATPTSRGVAAMVRSALAETLLIFEEYLG</sequence>
<evidence type="ECO:0000313" key="1">
    <source>
        <dbReference type="EMBL" id="MDN4161226.1"/>
    </source>
</evidence>
<dbReference type="NCBIfam" id="NF041924">
    <property type="entry name" value="QatB"/>
    <property type="match status" value="1"/>
</dbReference>
<gene>
    <name evidence="1" type="ORF">QWY29_07650</name>
</gene>
<keyword evidence="2" id="KW-1185">Reference proteome</keyword>
<dbReference type="EMBL" id="JAUHJR010000002">
    <property type="protein sequence ID" value="MDN4161226.1"/>
    <property type="molecule type" value="Genomic_DNA"/>
</dbReference>
<organism evidence="1 2">
    <name type="scientific">Nocardioides abyssi</name>
    <dbReference type="NCBI Taxonomy" id="3058370"/>
    <lineage>
        <taxon>Bacteria</taxon>
        <taxon>Bacillati</taxon>
        <taxon>Actinomycetota</taxon>
        <taxon>Actinomycetes</taxon>
        <taxon>Propionibacteriales</taxon>
        <taxon>Nocardioidaceae</taxon>
        <taxon>Nocardioides</taxon>
    </lineage>
</organism>